<proteinExistence type="predicted"/>
<dbReference type="RefSeq" id="WP_341566217.1">
    <property type="nucleotide sequence ID" value="NZ_JBAKAR010000001.1"/>
</dbReference>
<dbReference type="InterPro" id="IPR036890">
    <property type="entry name" value="HATPase_C_sf"/>
</dbReference>
<dbReference type="SUPFAM" id="SSF55785">
    <property type="entry name" value="PYP-like sensor domain (PAS domain)"/>
    <property type="match status" value="1"/>
</dbReference>
<dbReference type="InterPro" id="IPR003594">
    <property type="entry name" value="HATPase_dom"/>
</dbReference>
<dbReference type="SMART" id="SM00388">
    <property type="entry name" value="HisKA"/>
    <property type="match status" value="1"/>
</dbReference>
<evidence type="ECO:0000256" key="14">
    <source>
        <dbReference type="SAM" id="Coils"/>
    </source>
</evidence>
<keyword evidence="14" id="KW-0175">Coiled coil</keyword>
<dbReference type="NCBIfam" id="TIGR00229">
    <property type="entry name" value="sensory_box"/>
    <property type="match status" value="1"/>
</dbReference>
<dbReference type="InterPro" id="IPR036097">
    <property type="entry name" value="HisK_dim/P_sf"/>
</dbReference>
<dbReference type="CDD" id="cd12914">
    <property type="entry name" value="PDC1_DGC_like"/>
    <property type="match status" value="1"/>
</dbReference>
<evidence type="ECO:0000256" key="10">
    <source>
        <dbReference type="ARBA" id="ARBA00022840"/>
    </source>
</evidence>
<comment type="catalytic activity">
    <reaction evidence="1">
        <text>ATP + protein L-histidine = ADP + protein N-phospho-L-histidine.</text>
        <dbReference type="EC" id="2.7.13.3"/>
    </reaction>
</comment>
<evidence type="ECO:0000256" key="2">
    <source>
        <dbReference type="ARBA" id="ARBA00004651"/>
    </source>
</evidence>
<name>A0ABU9G0P0_9GAMM</name>
<feature type="coiled-coil region" evidence="14">
    <location>
        <begin position="477"/>
        <end position="522"/>
    </location>
</feature>
<dbReference type="Proteomes" id="UP001379949">
    <property type="component" value="Unassembled WGS sequence"/>
</dbReference>
<evidence type="ECO:0000256" key="3">
    <source>
        <dbReference type="ARBA" id="ARBA00012438"/>
    </source>
</evidence>
<accession>A0ABU9G0P0</accession>
<dbReference type="PANTHER" id="PTHR43065:SF46">
    <property type="entry name" value="C4-DICARBOXYLATE TRANSPORT SENSOR PROTEIN DCTB"/>
    <property type="match status" value="1"/>
</dbReference>
<gene>
    <name evidence="18" type="ORF">V6242_02680</name>
</gene>
<evidence type="ECO:0000256" key="11">
    <source>
        <dbReference type="ARBA" id="ARBA00022989"/>
    </source>
</evidence>
<feature type="transmembrane region" description="Helical" evidence="15">
    <location>
        <begin position="20"/>
        <end position="39"/>
    </location>
</feature>
<feature type="domain" description="PAS" evidence="17">
    <location>
        <begin position="357"/>
        <end position="410"/>
    </location>
</feature>
<keyword evidence="9" id="KW-0418">Kinase</keyword>
<dbReference type="Gene3D" id="1.10.287.130">
    <property type="match status" value="1"/>
</dbReference>
<evidence type="ECO:0000313" key="19">
    <source>
        <dbReference type="Proteomes" id="UP001379949"/>
    </source>
</evidence>
<dbReference type="PRINTS" id="PR00344">
    <property type="entry name" value="BCTRLSENSOR"/>
</dbReference>
<organism evidence="18 19">
    <name type="scientific">Marinomonas arenicola</name>
    <dbReference type="NCBI Taxonomy" id="569601"/>
    <lineage>
        <taxon>Bacteria</taxon>
        <taxon>Pseudomonadati</taxon>
        <taxon>Pseudomonadota</taxon>
        <taxon>Gammaproteobacteria</taxon>
        <taxon>Oceanospirillales</taxon>
        <taxon>Oceanospirillaceae</taxon>
        <taxon>Marinomonas</taxon>
    </lineage>
</organism>
<evidence type="ECO:0000259" key="17">
    <source>
        <dbReference type="PROSITE" id="PS50112"/>
    </source>
</evidence>
<dbReference type="CDD" id="cd00082">
    <property type="entry name" value="HisKA"/>
    <property type="match status" value="1"/>
</dbReference>
<keyword evidence="19" id="KW-1185">Reference proteome</keyword>
<evidence type="ECO:0000256" key="4">
    <source>
        <dbReference type="ARBA" id="ARBA00022475"/>
    </source>
</evidence>
<evidence type="ECO:0000256" key="13">
    <source>
        <dbReference type="ARBA" id="ARBA00023136"/>
    </source>
</evidence>
<keyword evidence="8" id="KW-0547">Nucleotide-binding</keyword>
<dbReference type="PANTHER" id="PTHR43065">
    <property type="entry name" value="SENSOR HISTIDINE KINASE"/>
    <property type="match status" value="1"/>
</dbReference>
<keyword evidence="12" id="KW-0902">Two-component regulatory system</keyword>
<comment type="subcellular location">
    <subcellularLocation>
        <location evidence="2">Cell membrane</location>
        <topology evidence="2">Multi-pass membrane protein</topology>
    </subcellularLocation>
</comment>
<evidence type="ECO:0000256" key="15">
    <source>
        <dbReference type="SAM" id="Phobius"/>
    </source>
</evidence>
<dbReference type="InterPro" id="IPR003661">
    <property type="entry name" value="HisK_dim/P_dom"/>
</dbReference>
<dbReference type="Pfam" id="PF00512">
    <property type="entry name" value="HisKA"/>
    <property type="match status" value="1"/>
</dbReference>
<reference evidence="18 19" key="1">
    <citation type="submission" date="2024-02" db="EMBL/GenBank/DDBJ databases">
        <title>Bacteria isolated from the canopy kelp, Nereocystis luetkeana.</title>
        <authorList>
            <person name="Pfister C.A."/>
            <person name="Younker I.T."/>
            <person name="Light S.H."/>
        </authorList>
    </citation>
    <scope>NUCLEOTIDE SEQUENCE [LARGE SCALE GENOMIC DNA]</scope>
    <source>
        <strain evidence="18 19">TI.4.07</strain>
    </source>
</reference>
<keyword evidence="10 18" id="KW-0067">ATP-binding</keyword>
<evidence type="ECO:0000256" key="9">
    <source>
        <dbReference type="ARBA" id="ARBA00022777"/>
    </source>
</evidence>
<dbReference type="EC" id="2.7.13.3" evidence="3"/>
<keyword evidence="13 15" id="KW-0472">Membrane</keyword>
<evidence type="ECO:0000313" key="18">
    <source>
        <dbReference type="EMBL" id="MEL0612036.1"/>
    </source>
</evidence>
<dbReference type="InterPro" id="IPR004358">
    <property type="entry name" value="Sig_transdc_His_kin-like_C"/>
</dbReference>
<dbReference type="Gene3D" id="3.30.565.10">
    <property type="entry name" value="Histidine kinase-like ATPase, C-terminal domain"/>
    <property type="match status" value="1"/>
</dbReference>
<dbReference type="PROSITE" id="PS50109">
    <property type="entry name" value="HIS_KIN"/>
    <property type="match status" value="1"/>
</dbReference>
<evidence type="ECO:0000256" key="12">
    <source>
        <dbReference type="ARBA" id="ARBA00023012"/>
    </source>
</evidence>
<comment type="caution">
    <text evidence="18">The sequence shown here is derived from an EMBL/GenBank/DDBJ whole genome shotgun (WGS) entry which is preliminary data.</text>
</comment>
<dbReference type="InterPro" id="IPR013767">
    <property type="entry name" value="PAS_fold"/>
</dbReference>
<dbReference type="GO" id="GO:0005524">
    <property type="term" value="F:ATP binding"/>
    <property type="evidence" value="ECO:0007669"/>
    <property type="project" value="UniProtKB-KW"/>
</dbReference>
<evidence type="ECO:0000256" key="5">
    <source>
        <dbReference type="ARBA" id="ARBA00022553"/>
    </source>
</evidence>
<keyword evidence="7 15" id="KW-0812">Transmembrane</keyword>
<dbReference type="SMART" id="SM00387">
    <property type="entry name" value="HATPase_c"/>
    <property type="match status" value="1"/>
</dbReference>
<evidence type="ECO:0000256" key="6">
    <source>
        <dbReference type="ARBA" id="ARBA00022679"/>
    </source>
</evidence>
<evidence type="ECO:0000259" key="16">
    <source>
        <dbReference type="PROSITE" id="PS50109"/>
    </source>
</evidence>
<dbReference type="InterPro" id="IPR035965">
    <property type="entry name" value="PAS-like_dom_sf"/>
</dbReference>
<keyword evidence="6" id="KW-0808">Transferase</keyword>
<dbReference type="Pfam" id="PF02743">
    <property type="entry name" value="dCache_1"/>
    <property type="match status" value="1"/>
</dbReference>
<dbReference type="Pfam" id="PF02518">
    <property type="entry name" value="HATPase_c"/>
    <property type="match status" value="1"/>
</dbReference>
<dbReference type="Pfam" id="PF00989">
    <property type="entry name" value="PAS"/>
    <property type="match status" value="1"/>
</dbReference>
<protein>
    <recommendedName>
        <fullName evidence="3">histidine kinase</fullName>
        <ecNumber evidence="3">2.7.13.3</ecNumber>
    </recommendedName>
</protein>
<keyword evidence="4" id="KW-1003">Cell membrane</keyword>
<feature type="transmembrane region" description="Helical" evidence="15">
    <location>
        <begin position="317"/>
        <end position="339"/>
    </location>
</feature>
<dbReference type="SUPFAM" id="SSF47384">
    <property type="entry name" value="Homodimeric domain of signal transducing histidine kinase"/>
    <property type="match status" value="1"/>
</dbReference>
<evidence type="ECO:0000256" key="8">
    <source>
        <dbReference type="ARBA" id="ARBA00022741"/>
    </source>
</evidence>
<evidence type="ECO:0000256" key="7">
    <source>
        <dbReference type="ARBA" id="ARBA00022692"/>
    </source>
</evidence>
<dbReference type="SUPFAM" id="SSF55874">
    <property type="entry name" value="ATPase domain of HSP90 chaperone/DNA topoisomerase II/histidine kinase"/>
    <property type="match status" value="1"/>
</dbReference>
<dbReference type="PROSITE" id="PS50112">
    <property type="entry name" value="PAS"/>
    <property type="match status" value="1"/>
</dbReference>
<dbReference type="InterPro" id="IPR005467">
    <property type="entry name" value="His_kinase_dom"/>
</dbReference>
<evidence type="ECO:0000256" key="1">
    <source>
        <dbReference type="ARBA" id="ARBA00000085"/>
    </source>
</evidence>
<dbReference type="EMBL" id="JBAKAR010000001">
    <property type="protein sequence ID" value="MEL0612036.1"/>
    <property type="molecule type" value="Genomic_DNA"/>
</dbReference>
<dbReference type="Gene3D" id="3.30.450.20">
    <property type="entry name" value="PAS domain"/>
    <property type="match status" value="3"/>
</dbReference>
<dbReference type="InterPro" id="IPR000014">
    <property type="entry name" value="PAS"/>
</dbReference>
<keyword evidence="11 15" id="KW-1133">Transmembrane helix</keyword>
<feature type="domain" description="Histidine kinase" evidence="16">
    <location>
        <begin position="538"/>
        <end position="753"/>
    </location>
</feature>
<sequence length="762" mass="85760">MNGKKTITLSVIFSIIRKRLIFFCFLIFALALLAIWKGGDALRAQQIKNLHGEMVGQLDQLAGVLEGAIVKYQNMPTLLASNDRVKKALRDGSAADIRQLDRELEQINRITEASDSYIINANGLTIAASNYQKKTSFVGNNFSFRPYFKDAMEGKAGRYYALGTTSNRRGYYFSYPVYDGAKIIGVAVVKVDLTQFEKRFNNQSYEFLLIDPDGIVFSSSRVDWLYHLLGELSYHELQRIADSQRYKGKDIQKLAIVYSKQLDEKSNIVDILEEVSSYHEQRSLGRHSYLQMTRPIQLLNFQVSILAPLKTINEEIALWRAIFAGGVTITALLFGLAMLRTRMLRERSDANEMARHNQAYIREVIQNTQAGLVTLDSAHRIESFNPAIEHLMGQPLSPLVGEPLNSLFKPLNKQGESLNQAQDVVLKTDELGVKVITMEGSLCYSQHSSIPVEMTLCEMQLPNRRSYLVTFHDMTERKRYEQEITHARNALEERVRERTFELENANALLRQEIEEHKGTQRELIQTAKLAVLGQLSAGINHELNQPLTAIRAFADNGLKFLDRNNHQQAYVNLQHISQLGHHMSDIIARFKVFARKGDVQPAPVSVSTAIKGALRIMEARYKEVGIELELVDHDEDLIVNGDMVFLEQVLVNLLANAADAILEKERTIKHVVIQQSASQEQVTICVKDSGDGLSEEALKHLFEPFFTSKRSGSGLGLGLSISQRIVEAMGGQIQAQNQAKGGAEFCVTLPRYQASLNRKGES</sequence>
<dbReference type="InterPro" id="IPR033479">
    <property type="entry name" value="dCache_1"/>
</dbReference>
<dbReference type="SUPFAM" id="SSF103190">
    <property type="entry name" value="Sensory domain-like"/>
    <property type="match status" value="1"/>
</dbReference>
<dbReference type="InterPro" id="IPR029151">
    <property type="entry name" value="Sensor-like_sf"/>
</dbReference>
<keyword evidence="5" id="KW-0597">Phosphoprotein</keyword>